<dbReference type="EMBL" id="CP101717">
    <property type="protein sequence ID" value="WLD57981.1"/>
    <property type="molecule type" value="Genomic_DNA"/>
</dbReference>
<name>A0AB38YF57_9GAMM</name>
<protein>
    <submittedName>
        <fullName evidence="3">Molybdopterin-dependent oxidoreductase</fullName>
    </submittedName>
</protein>
<evidence type="ECO:0000256" key="1">
    <source>
        <dbReference type="SAM" id="SignalP"/>
    </source>
</evidence>
<accession>A0AB38YF57</accession>
<dbReference type="RefSeq" id="WP_304995264.1">
    <property type="nucleotide sequence ID" value="NZ_CP101717.1"/>
</dbReference>
<sequence>MLKTCAYLLWLTMMVGLPATAASIVVTVDGVEDRMSVENLRAIKAETLHTGTPWTDTEDEFEGIYLASLLEYMGVSPEQGVLALTALNDYRIEAPLMELVAADAFLGFARNGELMPVRNYGPFWLLFPFTERPELNDRAHRGWAVWQLKALDIRQ</sequence>
<dbReference type="InterPro" id="IPR036374">
    <property type="entry name" value="OxRdtase_Mopterin-bd_sf"/>
</dbReference>
<feature type="chain" id="PRO_5044256834" evidence="1">
    <location>
        <begin position="22"/>
        <end position="155"/>
    </location>
</feature>
<evidence type="ECO:0000259" key="2">
    <source>
        <dbReference type="Pfam" id="PF00174"/>
    </source>
</evidence>
<evidence type="ECO:0000313" key="3">
    <source>
        <dbReference type="EMBL" id="WLD57981.1"/>
    </source>
</evidence>
<keyword evidence="1" id="KW-0732">Signal</keyword>
<dbReference type="Pfam" id="PF00174">
    <property type="entry name" value="Oxidored_molyb"/>
    <property type="match status" value="1"/>
</dbReference>
<dbReference type="SUPFAM" id="SSF56524">
    <property type="entry name" value="Oxidoreductase molybdopterin-binding domain"/>
    <property type="match status" value="1"/>
</dbReference>
<feature type="signal peptide" evidence="1">
    <location>
        <begin position="1"/>
        <end position="21"/>
    </location>
</feature>
<organism evidence="3">
    <name type="scientific">Salinispirillum sp. LH 10-3-1</name>
    <dbReference type="NCBI Taxonomy" id="2952525"/>
    <lineage>
        <taxon>Bacteria</taxon>
        <taxon>Pseudomonadati</taxon>
        <taxon>Pseudomonadota</taxon>
        <taxon>Gammaproteobacteria</taxon>
        <taxon>Oceanospirillales</taxon>
        <taxon>Saccharospirillaceae</taxon>
        <taxon>Salinispirillum</taxon>
    </lineage>
</organism>
<feature type="domain" description="Oxidoreductase molybdopterin-binding" evidence="2">
    <location>
        <begin position="39"/>
        <end position="128"/>
    </location>
</feature>
<dbReference type="Gene3D" id="3.90.420.10">
    <property type="entry name" value="Oxidoreductase, molybdopterin-binding domain"/>
    <property type="match status" value="1"/>
</dbReference>
<dbReference type="AlphaFoldDB" id="A0AB38YF57"/>
<gene>
    <name evidence="3" type="ORF">NFC81_14890</name>
</gene>
<dbReference type="InterPro" id="IPR000572">
    <property type="entry name" value="OxRdtase_Mopterin-bd_dom"/>
</dbReference>
<reference evidence="3" key="1">
    <citation type="submission" date="2022-07" db="EMBL/GenBank/DDBJ databases">
        <title>Complete genome sequence of Salinispirillum sp. LH10-3-1 capable of multiple carbohydrate inversion isolated from a soda lake.</title>
        <authorList>
            <person name="Liu J."/>
            <person name="Zhai Y."/>
            <person name="Zhang H."/>
            <person name="Yang H."/>
            <person name="Qu J."/>
            <person name="Li J."/>
        </authorList>
    </citation>
    <scope>NUCLEOTIDE SEQUENCE</scope>
    <source>
        <strain evidence="3">LH 10-3-1</strain>
    </source>
</reference>
<proteinExistence type="predicted"/>